<dbReference type="InterPro" id="IPR001736">
    <property type="entry name" value="PLipase_D/transphosphatidylase"/>
</dbReference>
<dbReference type="SUPFAM" id="SSF56024">
    <property type="entry name" value="Phospholipase D/nuclease"/>
    <property type="match status" value="2"/>
</dbReference>
<dbReference type="EMBL" id="WWNE01000008">
    <property type="protein sequence ID" value="NBG66621.1"/>
    <property type="molecule type" value="Genomic_DNA"/>
</dbReference>
<evidence type="ECO:0000256" key="4">
    <source>
        <dbReference type="ARBA" id="ARBA00022777"/>
    </source>
</evidence>
<comment type="PTM">
    <text evidence="7 8">An intermediate of this reaction is the autophosphorylated ppk in which a phosphate is covalently linked to a histidine residue through a N-P bond.</text>
</comment>
<evidence type="ECO:0000256" key="8">
    <source>
        <dbReference type="RuleBase" id="RU003800"/>
    </source>
</evidence>
<dbReference type="RefSeq" id="WP_160633577.1">
    <property type="nucleotide sequence ID" value="NZ_WWNE01000008.1"/>
</dbReference>
<dbReference type="InterPro" id="IPR025198">
    <property type="entry name" value="PPK_N_dom"/>
</dbReference>
<dbReference type="Gene3D" id="3.30.870.10">
    <property type="entry name" value="Endonuclease Chain A"/>
    <property type="match status" value="2"/>
</dbReference>
<dbReference type="EC" id="2.7.4.1" evidence="7 8"/>
<feature type="domain" description="PLD phosphodiesterase" evidence="9">
    <location>
        <begin position="432"/>
        <end position="466"/>
    </location>
</feature>
<dbReference type="InterPro" id="IPR025200">
    <property type="entry name" value="PPK_C_dom2"/>
</dbReference>
<sequence length="690" mass="80245">MARKEWEYQNREISWLSFNERVLQEAMDPNVPLLERIRFLGIYSNNLDEFFRVRVATISRMIEYGKKAIPILGYDPKVTLKEILKINKEHQLQFEETYADLKRQLSEQEIFIVNERELTSDQGVQVTKYFRNHVRPSLVPLMIEDKRPFPTLNGKGIYFAVKLYNGEGSSKKDIQYSIIEIPSQIISRFYVLPEEEGKKYIILLDDVIRYCLAEIYAIFEYENVEAYTIKFTRDEELDMEDNVSVSLIEKLESGIKARKRGDTVRFVYDKTMPQDLLDFLLSNNAIEEEDNIVAGGRYHNFKDFIDFPVIGAKRLRYKPLPAVKHKYLESHVSLFTAIKEKDILLSYPYQSFNYVIDLLREAAIDPKVRSIKITLYRVAKNSKVINALINAAKNGKTVTVIVELQARFDEESNIYYANKLQEEGIKVNFGIAGLKVHTKIILIRRKEANKNVYYAHIGTGNFNEKTSEIYCDHSFLTANTKITNEVKKVFAFFKDNYKRHVFRHLMVSPFNTRRQFIKLVKAEIDNAKSGLPSGITIKVNNLNDEDMANVLYEASEAGVKVNLIVRSICNVIPQQSYSKNIHAISLVDRLLEHARVMIFHNAGEPKVYIGSADWMTRNIDRRVEVTVPIFDSSIKQELIDIINIQLKDNKKARIWDKELSNQYVKTDSDKEVRAQIATHEYFKRKLDAKK</sequence>
<dbReference type="GO" id="GO:0008976">
    <property type="term" value="F:polyphosphate kinase activity"/>
    <property type="evidence" value="ECO:0007669"/>
    <property type="project" value="UniProtKB-UniRule"/>
</dbReference>
<dbReference type="HAMAP" id="MF_00347">
    <property type="entry name" value="Polyphosphate_kinase"/>
    <property type="match status" value="1"/>
</dbReference>
<organism evidence="10 11">
    <name type="scientific">Acidiluteibacter ferrifornacis</name>
    <dbReference type="NCBI Taxonomy" id="2692424"/>
    <lineage>
        <taxon>Bacteria</taxon>
        <taxon>Pseudomonadati</taxon>
        <taxon>Bacteroidota</taxon>
        <taxon>Flavobacteriia</taxon>
        <taxon>Flavobacteriales</taxon>
        <taxon>Cryomorphaceae</taxon>
        <taxon>Acidiluteibacter</taxon>
    </lineage>
</organism>
<feature type="binding site" evidence="7">
    <location>
        <position position="593"/>
    </location>
    <ligand>
        <name>ATP</name>
        <dbReference type="ChEBI" id="CHEBI:30616"/>
    </ligand>
</feature>
<dbReference type="PANTHER" id="PTHR30218">
    <property type="entry name" value="POLYPHOSPHATE KINASE"/>
    <property type="match status" value="1"/>
</dbReference>
<dbReference type="Gene3D" id="1.20.58.310">
    <property type="entry name" value="Polyphosphate kinase N-terminal domain"/>
    <property type="match status" value="1"/>
</dbReference>
<evidence type="ECO:0000256" key="3">
    <source>
        <dbReference type="ARBA" id="ARBA00022741"/>
    </source>
</evidence>
<dbReference type="InterPro" id="IPR024953">
    <property type="entry name" value="PP_kinase_middle"/>
</dbReference>
<comment type="cofactor">
    <cofactor evidence="7">
        <name>Mg(2+)</name>
        <dbReference type="ChEBI" id="CHEBI:18420"/>
    </cofactor>
</comment>
<dbReference type="CDD" id="cd09164">
    <property type="entry name" value="PLDc_EcPPK1_C1_like"/>
    <property type="match status" value="1"/>
</dbReference>
<dbReference type="CDD" id="cd09167">
    <property type="entry name" value="PLDc_EcPPK1_C2_like"/>
    <property type="match status" value="1"/>
</dbReference>
<dbReference type="InterPro" id="IPR036830">
    <property type="entry name" value="PP_kinase_middle_dom_sf"/>
</dbReference>
<evidence type="ECO:0000256" key="7">
    <source>
        <dbReference type="HAMAP-Rule" id="MF_00347"/>
    </source>
</evidence>
<dbReference type="NCBIfam" id="TIGR03705">
    <property type="entry name" value="poly_P_kin"/>
    <property type="match status" value="1"/>
</dbReference>
<dbReference type="PROSITE" id="PS50035">
    <property type="entry name" value="PLD"/>
    <property type="match status" value="2"/>
</dbReference>
<dbReference type="Gene3D" id="3.30.1840.10">
    <property type="entry name" value="Polyphosphate kinase middle domain"/>
    <property type="match status" value="1"/>
</dbReference>
<feature type="domain" description="PLD phosphodiesterase" evidence="9">
    <location>
        <begin position="588"/>
        <end position="618"/>
    </location>
</feature>
<evidence type="ECO:0000256" key="1">
    <source>
        <dbReference type="ARBA" id="ARBA00022553"/>
    </source>
</evidence>
<comment type="function">
    <text evidence="7 8">Catalyzes the reversible transfer of the terminal phosphate of ATP to form a long-chain polyphosphate (polyP).</text>
</comment>
<feature type="active site" description="Phosphohistidine intermediate" evidence="7">
    <location>
        <position position="437"/>
    </location>
</feature>
<name>A0A6N9NMD0_9FLAO</name>
<keyword evidence="11" id="KW-1185">Reference proteome</keyword>
<dbReference type="NCBIfam" id="NF003917">
    <property type="entry name" value="PRK05443.1-1"/>
    <property type="match status" value="1"/>
</dbReference>
<dbReference type="PIRSF" id="PIRSF015589">
    <property type="entry name" value="PP_kinase"/>
    <property type="match status" value="1"/>
</dbReference>
<gene>
    <name evidence="10" type="primary">ppk1</name>
    <name evidence="7" type="synonym">ppk</name>
    <name evidence="10" type="ORF">GQN54_10895</name>
</gene>
<keyword evidence="2 7" id="KW-0808">Transferase</keyword>
<protein>
    <recommendedName>
        <fullName evidence="7 8">Polyphosphate kinase</fullName>
        <ecNumber evidence="7 8">2.7.4.1</ecNumber>
    </recommendedName>
    <alternativeName>
        <fullName evidence="7">ATP-polyphosphate phosphotransferase</fullName>
    </alternativeName>
    <alternativeName>
        <fullName evidence="7">Polyphosphoric acid kinase</fullName>
    </alternativeName>
</protein>
<dbReference type="PANTHER" id="PTHR30218:SF0">
    <property type="entry name" value="POLYPHOSPHATE KINASE"/>
    <property type="match status" value="1"/>
</dbReference>
<dbReference type="InterPro" id="IPR036832">
    <property type="entry name" value="PPK_N_dom_sf"/>
</dbReference>
<dbReference type="AlphaFoldDB" id="A0A6N9NMD0"/>
<feature type="binding site" evidence="7">
    <location>
        <position position="566"/>
    </location>
    <ligand>
        <name>ATP</name>
        <dbReference type="ChEBI" id="CHEBI:30616"/>
    </ligand>
</feature>
<dbReference type="Pfam" id="PF13090">
    <property type="entry name" value="PP_kinase_C"/>
    <property type="match status" value="1"/>
</dbReference>
<feature type="binding site" evidence="7">
    <location>
        <position position="46"/>
    </location>
    <ligand>
        <name>ATP</name>
        <dbReference type="ChEBI" id="CHEBI:30616"/>
    </ligand>
</feature>
<evidence type="ECO:0000313" key="10">
    <source>
        <dbReference type="EMBL" id="NBG66621.1"/>
    </source>
</evidence>
<accession>A0A6N9NMD0</accession>
<keyword evidence="6 7" id="KW-0460">Magnesium</keyword>
<keyword evidence="4 7" id="KW-0418">Kinase</keyword>
<dbReference type="GO" id="GO:0046872">
    <property type="term" value="F:metal ion binding"/>
    <property type="evidence" value="ECO:0007669"/>
    <property type="project" value="UniProtKB-KW"/>
</dbReference>
<evidence type="ECO:0000256" key="2">
    <source>
        <dbReference type="ARBA" id="ARBA00022679"/>
    </source>
</evidence>
<keyword evidence="1 7" id="KW-0597">Phosphoprotein</keyword>
<feature type="binding site" evidence="7">
    <location>
        <position position="470"/>
    </location>
    <ligand>
        <name>ATP</name>
        <dbReference type="ChEBI" id="CHEBI:30616"/>
    </ligand>
</feature>
<comment type="similarity">
    <text evidence="7 8">Belongs to the polyphosphate kinase 1 (PPK1) family.</text>
</comment>
<keyword evidence="5 7" id="KW-0067">ATP-binding</keyword>
<dbReference type="GO" id="GO:0009358">
    <property type="term" value="C:polyphosphate kinase complex"/>
    <property type="evidence" value="ECO:0007669"/>
    <property type="project" value="InterPro"/>
</dbReference>
<dbReference type="Proteomes" id="UP000470771">
    <property type="component" value="Unassembled WGS sequence"/>
</dbReference>
<comment type="caution">
    <text evidence="10">The sequence shown here is derived from an EMBL/GenBank/DDBJ whole genome shotgun (WGS) entry which is preliminary data.</text>
</comment>
<evidence type="ECO:0000256" key="5">
    <source>
        <dbReference type="ARBA" id="ARBA00022840"/>
    </source>
</evidence>
<proteinExistence type="inferred from homology"/>
<dbReference type="GO" id="GO:0006799">
    <property type="term" value="P:polyphosphate biosynthetic process"/>
    <property type="evidence" value="ECO:0007669"/>
    <property type="project" value="UniProtKB-UniRule"/>
</dbReference>
<keyword evidence="7" id="KW-0479">Metal-binding</keyword>
<feature type="binding site" evidence="7">
    <location>
        <position position="407"/>
    </location>
    <ligand>
        <name>Mg(2+)</name>
        <dbReference type="ChEBI" id="CHEBI:18420"/>
    </ligand>
</feature>
<dbReference type="Pfam" id="PF13089">
    <property type="entry name" value="PP_kinase_N"/>
    <property type="match status" value="1"/>
</dbReference>
<feature type="binding site" evidence="7">
    <location>
        <position position="377"/>
    </location>
    <ligand>
        <name>Mg(2+)</name>
        <dbReference type="ChEBI" id="CHEBI:18420"/>
    </ligand>
</feature>
<dbReference type="InterPro" id="IPR003414">
    <property type="entry name" value="PP_kinase"/>
</dbReference>
<dbReference type="Pfam" id="PF02503">
    <property type="entry name" value="PP_kinase"/>
    <property type="match status" value="1"/>
</dbReference>
<dbReference type="Pfam" id="PF17941">
    <property type="entry name" value="PP_kinase_C_1"/>
    <property type="match status" value="1"/>
</dbReference>
<dbReference type="GO" id="GO:0005524">
    <property type="term" value="F:ATP binding"/>
    <property type="evidence" value="ECO:0007669"/>
    <property type="project" value="UniProtKB-KW"/>
</dbReference>
<comment type="catalytic activity">
    <reaction evidence="7 8">
        <text>[phosphate](n) + ATP = [phosphate](n+1) + ADP</text>
        <dbReference type="Rhea" id="RHEA:19573"/>
        <dbReference type="Rhea" id="RHEA-COMP:9859"/>
        <dbReference type="Rhea" id="RHEA-COMP:14280"/>
        <dbReference type="ChEBI" id="CHEBI:16838"/>
        <dbReference type="ChEBI" id="CHEBI:30616"/>
        <dbReference type="ChEBI" id="CHEBI:456216"/>
        <dbReference type="EC" id="2.7.4.1"/>
    </reaction>
</comment>
<reference evidence="10 11" key="1">
    <citation type="submission" date="2019-12" db="EMBL/GenBank/DDBJ databases">
        <authorList>
            <person name="Zhao J."/>
        </authorList>
    </citation>
    <scope>NUCLEOTIDE SEQUENCE [LARGE SCALE GENOMIC DNA]</scope>
    <source>
        <strain evidence="10 11">S-15</strain>
    </source>
</reference>
<dbReference type="SUPFAM" id="SSF140356">
    <property type="entry name" value="PPK N-terminal domain-like"/>
    <property type="match status" value="1"/>
</dbReference>
<evidence type="ECO:0000259" key="9">
    <source>
        <dbReference type="PROSITE" id="PS50035"/>
    </source>
</evidence>
<evidence type="ECO:0000313" key="11">
    <source>
        <dbReference type="Proteomes" id="UP000470771"/>
    </source>
</evidence>
<dbReference type="SUPFAM" id="SSF143724">
    <property type="entry name" value="PHP14-like"/>
    <property type="match status" value="1"/>
</dbReference>
<evidence type="ECO:0000256" key="6">
    <source>
        <dbReference type="ARBA" id="ARBA00022842"/>
    </source>
</evidence>
<keyword evidence="3 7" id="KW-0547">Nucleotide-binding</keyword>
<dbReference type="InterPro" id="IPR041108">
    <property type="entry name" value="PP_kinase_C_1"/>
</dbReference>